<dbReference type="Proteomes" id="UP001196413">
    <property type="component" value="Unassembled WGS sequence"/>
</dbReference>
<proteinExistence type="predicted"/>
<gene>
    <name evidence="1" type="ORF">KIN20_031415</name>
</gene>
<evidence type="ECO:0000313" key="2">
    <source>
        <dbReference type="Proteomes" id="UP001196413"/>
    </source>
</evidence>
<dbReference type="EMBL" id="JAHQIW010006687">
    <property type="protein sequence ID" value="KAJ1369838.1"/>
    <property type="molecule type" value="Genomic_DNA"/>
</dbReference>
<name>A0AAD5R540_PARTN</name>
<sequence length="119" mass="14908">MPSPWNYEDRLWVTKILGHMTYEEAYRQRHKIAFRPHKKDRTRNIHSQWVFKVEWELFNGHFIQTWEIEERLVHWKELVIYKERNNIVEERPTIYTRYRWSINEEDRETAISNDDTITS</sequence>
<reference evidence="1" key="1">
    <citation type="submission" date="2021-06" db="EMBL/GenBank/DDBJ databases">
        <title>Parelaphostrongylus tenuis whole genome reference sequence.</title>
        <authorList>
            <person name="Garwood T.J."/>
            <person name="Larsen P.A."/>
            <person name="Fountain-Jones N.M."/>
            <person name="Garbe J.R."/>
            <person name="Macchietto M.G."/>
            <person name="Kania S.A."/>
            <person name="Gerhold R.W."/>
            <person name="Richards J.E."/>
            <person name="Wolf T.M."/>
        </authorList>
    </citation>
    <scope>NUCLEOTIDE SEQUENCE</scope>
    <source>
        <strain evidence="1">MNPRO001-30</strain>
        <tissue evidence="1">Meninges</tissue>
    </source>
</reference>
<organism evidence="1 2">
    <name type="scientific">Parelaphostrongylus tenuis</name>
    <name type="common">Meningeal worm</name>
    <dbReference type="NCBI Taxonomy" id="148309"/>
    <lineage>
        <taxon>Eukaryota</taxon>
        <taxon>Metazoa</taxon>
        <taxon>Ecdysozoa</taxon>
        <taxon>Nematoda</taxon>
        <taxon>Chromadorea</taxon>
        <taxon>Rhabditida</taxon>
        <taxon>Rhabditina</taxon>
        <taxon>Rhabditomorpha</taxon>
        <taxon>Strongyloidea</taxon>
        <taxon>Metastrongylidae</taxon>
        <taxon>Parelaphostrongylus</taxon>
    </lineage>
</organism>
<dbReference type="AlphaFoldDB" id="A0AAD5R540"/>
<keyword evidence="2" id="KW-1185">Reference proteome</keyword>
<comment type="caution">
    <text evidence="1">The sequence shown here is derived from an EMBL/GenBank/DDBJ whole genome shotgun (WGS) entry which is preliminary data.</text>
</comment>
<protein>
    <submittedName>
        <fullName evidence="1">Uncharacterized protein</fullName>
    </submittedName>
</protein>
<accession>A0AAD5R540</accession>
<evidence type="ECO:0000313" key="1">
    <source>
        <dbReference type="EMBL" id="KAJ1369838.1"/>
    </source>
</evidence>